<evidence type="ECO:0000313" key="2">
    <source>
        <dbReference type="Proteomes" id="UP000282184"/>
    </source>
</evidence>
<organism evidence="1 2">
    <name type="scientific">Hymenobacter gummosus</name>
    <dbReference type="NCBI Taxonomy" id="1776032"/>
    <lineage>
        <taxon>Bacteria</taxon>
        <taxon>Pseudomonadati</taxon>
        <taxon>Bacteroidota</taxon>
        <taxon>Cytophagia</taxon>
        <taxon>Cytophagales</taxon>
        <taxon>Hymenobacteraceae</taxon>
        <taxon>Hymenobacter</taxon>
    </lineage>
</organism>
<proteinExistence type="predicted"/>
<reference evidence="1 2" key="1">
    <citation type="submission" date="2018-12" db="EMBL/GenBank/DDBJ databases">
        <title>Hymenobacter gummosus sp. nov., isolated from a spring.</title>
        <authorList>
            <person name="Nie L."/>
        </authorList>
    </citation>
    <scope>NUCLEOTIDE SEQUENCE [LARGE SCALE GENOMIC DNA]</scope>
    <source>
        <strain evidence="1 2">KCTC 52166</strain>
    </source>
</reference>
<name>A0A3S0IPK0_9BACT</name>
<protein>
    <submittedName>
        <fullName evidence="1">Uncharacterized protein</fullName>
    </submittedName>
</protein>
<gene>
    <name evidence="1" type="ORF">EJV47_08885</name>
</gene>
<dbReference type="AlphaFoldDB" id="A0A3S0IPK0"/>
<dbReference type="RefSeq" id="WP_126692799.1">
    <property type="nucleotide sequence ID" value="NZ_RXOF01000004.1"/>
</dbReference>
<evidence type="ECO:0000313" key="1">
    <source>
        <dbReference type="EMBL" id="RTQ50733.1"/>
    </source>
</evidence>
<dbReference type="Proteomes" id="UP000282184">
    <property type="component" value="Unassembled WGS sequence"/>
</dbReference>
<comment type="caution">
    <text evidence="1">The sequence shown here is derived from an EMBL/GenBank/DDBJ whole genome shotgun (WGS) entry which is preliminary data.</text>
</comment>
<dbReference type="EMBL" id="RXOF01000004">
    <property type="protein sequence ID" value="RTQ50733.1"/>
    <property type="molecule type" value="Genomic_DNA"/>
</dbReference>
<sequence length="251" mass="28037">MLPLLRTLGILTLGSVLPQAALGQLSATPRTFTSSTVVLTNGDTLRGSLILHSELDVLLITMADNTVRTVPAMMVRTFAVRGEIMSFDRLPAQYRNSSAFVPARVRRRGQDVQRSRPFLVYPWNRDRDQAPASAPAFFERLNGGPVILLRRQQLVQRAVPWSDAYFNTGYAARPAGGPYYYTDVRENLYLGTPQGSIVALRKPRRDLLAYFPAEAAQIERYAEEYGLNFTDSAHLARLVDYANSLRAVAMQ</sequence>
<dbReference type="OrthoDB" id="878746at2"/>
<accession>A0A3S0IPK0</accession>
<keyword evidence="2" id="KW-1185">Reference proteome</keyword>